<dbReference type="Proteomes" id="UP000314294">
    <property type="component" value="Unassembled WGS sequence"/>
</dbReference>
<dbReference type="OrthoDB" id="8960021at2759"/>
<name>A0A4Z2EIF1_9TELE</name>
<organism evidence="1 2">
    <name type="scientific">Liparis tanakae</name>
    <name type="common">Tanaka's snailfish</name>
    <dbReference type="NCBI Taxonomy" id="230148"/>
    <lineage>
        <taxon>Eukaryota</taxon>
        <taxon>Metazoa</taxon>
        <taxon>Chordata</taxon>
        <taxon>Craniata</taxon>
        <taxon>Vertebrata</taxon>
        <taxon>Euteleostomi</taxon>
        <taxon>Actinopterygii</taxon>
        <taxon>Neopterygii</taxon>
        <taxon>Teleostei</taxon>
        <taxon>Neoteleostei</taxon>
        <taxon>Acanthomorphata</taxon>
        <taxon>Eupercaria</taxon>
        <taxon>Perciformes</taxon>
        <taxon>Cottioidei</taxon>
        <taxon>Cottales</taxon>
        <taxon>Liparidae</taxon>
        <taxon>Liparis</taxon>
    </lineage>
</organism>
<keyword evidence="2" id="KW-1185">Reference proteome</keyword>
<proteinExistence type="predicted"/>
<evidence type="ECO:0000313" key="1">
    <source>
        <dbReference type="EMBL" id="TNN28579.1"/>
    </source>
</evidence>
<comment type="caution">
    <text evidence="1">The sequence shown here is derived from an EMBL/GenBank/DDBJ whole genome shotgun (WGS) entry which is preliminary data.</text>
</comment>
<protein>
    <submittedName>
        <fullName evidence="1">Calcium-binding protein 7</fullName>
    </submittedName>
</protein>
<reference evidence="1 2" key="1">
    <citation type="submission" date="2019-03" db="EMBL/GenBank/DDBJ databases">
        <title>First draft genome of Liparis tanakae, snailfish: a comprehensive survey of snailfish specific genes.</title>
        <authorList>
            <person name="Kim W."/>
            <person name="Song I."/>
            <person name="Jeong J.-H."/>
            <person name="Kim D."/>
            <person name="Kim S."/>
            <person name="Ryu S."/>
            <person name="Song J.Y."/>
            <person name="Lee S.K."/>
        </authorList>
    </citation>
    <scope>NUCLEOTIDE SEQUENCE [LARGE SCALE GENOMIC DNA]</scope>
    <source>
        <tissue evidence="1">Muscle</tissue>
    </source>
</reference>
<evidence type="ECO:0000313" key="2">
    <source>
        <dbReference type="Proteomes" id="UP000314294"/>
    </source>
</evidence>
<accession>A0A4Z2EIF1</accession>
<dbReference type="AlphaFoldDB" id="A0A4Z2EIF1"/>
<gene>
    <name evidence="1" type="primary">Cabp7_2</name>
    <name evidence="1" type="ORF">EYF80_061273</name>
</gene>
<sequence>MPMRAVTSKLMYRGVCTVPDLLAYSAPVNLPEDEVEDGRVQNLGQRSESSESHVSDPALRDWIRAPLLLMVSSLFVIVGTWRGNGWDCLHVQVQRRAGPETCRSRDVQVQRRAGPETCRSRDMQVQRDHVCISD</sequence>
<dbReference type="EMBL" id="SRLO01006731">
    <property type="protein sequence ID" value="TNN28579.1"/>
    <property type="molecule type" value="Genomic_DNA"/>
</dbReference>